<dbReference type="EMBL" id="FNXY01000001">
    <property type="protein sequence ID" value="SEI39353.1"/>
    <property type="molecule type" value="Genomic_DNA"/>
</dbReference>
<evidence type="ECO:0000313" key="2">
    <source>
        <dbReference type="Proteomes" id="UP000199532"/>
    </source>
</evidence>
<sequence>MDPRQRQFISVCSDEISREVDQKVSKNFLYLAIAKIEKMGALKQ</sequence>
<dbReference type="Proteomes" id="UP000199532">
    <property type="component" value="Unassembled WGS sequence"/>
</dbReference>
<accession>A0A1H6Q6E2</accession>
<dbReference type="AlphaFoldDB" id="A0A1H6Q6E2"/>
<organism evidence="1 2">
    <name type="scientific">Dyadobacter koreensis</name>
    <dbReference type="NCBI Taxonomy" id="408657"/>
    <lineage>
        <taxon>Bacteria</taxon>
        <taxon>Pseudomonadati</taxon>
        <taxon>Bacteroidota</taxon>
        <taxon>Cytophagia</taxon>
        <taxon>Cytophagales</taxon>
        <taxon>Spirosomataceae</taxon>
        <taxon>Dyadobacter</taxon>
    </lineage>
</organism>
<protein>
    <submittedName>
        <fullName evidence="1">Uncharacterized protein</fullName>
    </submittedName>
</protein>
<evidence type="ECO:0000313" key="1">
    <source>
        <dbReference type="EMBL" id="SEI39353.1"/>
    </source>
</evidence>
<reference evidence="1 2" key="1">
    <citation type="submission" date="2016-10" db="EMBL/GenBank/DDBJ databases">
        <authorList>
            <person name="de Groot N.N."/>
        </authorList>
    </citation>
    <scope>NUCLEOTIDE SEQUENCE [LARGE SCALE GENOMIC DNA]</scope>
    <source>
        <strain evidence="1 2">DSM 19938</strain>
    </source>
</reference>
<proteinExistence type="predicted"/>
<name>A0A1H6Q6E2_9BACT</name>
<keyword evidence="2" id="KW-1185">Reference proteome</keyword>
<gene>
    <name evidence="1" type="ORF">SAMN04487995_0346</name>
</gene>